<dbReference type="EMBL" id="CP000319">
    <property type="protein sequence ID" value="ABE64061.1"/>
    <property type="molecule type" value="Genomic_DNA"/>
</dbReference>
<accession>Q1QI86</accession>
<evidence type="ECO:0000313" key="2">
    <source>
        <dbReference type="Proteomes" id="UP000001953"/>
    </source>
</evidence>
<dbReference type="RefSeq" id="WP_011511714.1">
    <property type="nucleotide sequence ID" value="NC_007964.1"/>
</dbReference>
<reference evidence="1 2" key="1">
    <citation type="submission" date="2006-03" db="EMBL/GenBank/DDBJ databases">
        <title>Complete sequence of chromosome of Nitrobacter hamburgensis X14.</title>
        <authorList>
            <consortium name="US DOE Joint Genome Institute"/>
            <person name="Copeland A."/>
            <person name="Lucas S."/>
            <person name="Lapidus A."/>
            <person name="Barry K."/>
            <person name="Detter J.C."/>
            <person name="Glavina del Rio T."/>
            <person name="Hammon N."/>
            <person name="Israni S."/>
            <person name="Dalin E."/>
            <person name="Tice H."/>
            <person name="Pitluck S."/>
            <person name="Chain P."/>
            <person name="Malfatti S."/>
            <person name="Shin M."/>
            <person name="Vergez L."/>
            <person name="Schmutz J."/>
            <person name="Larimer F."/>
            <person name="Land M."/>
            <person name="Hauser L."/>
            <person name="Kyrpides N."/>
            <person name="Ivanova N."/>
            <person name="Ward B."/>
            <person name="Arp D."/>
            <person name="Klotz M."/>
            <person name="Stein L."/>
            <person name="O'Mullan G."/>
            <person name="Starkenburg S."/>
            <person name="Sayavedra L."/>
            <person name="Poret-Peterson A.T."/>
            <person name="Gentry M.E."/>
            <person name="Bruce D."/>
            <person name="Richardson P."/>
        </authorList>
    </citation>
    <scope>NUCLEOTIDE SEQUENCE [LARGE SCALE GENOMIC DNA]</scope>
    <source>
        <strain evidence="2">DSM 10229 / NCIMB 13809 / X14</strain>
    </source>
</reference>
<proteinExistence type="predicted"/>
<dbReference type="HOGENOM" id="CLU_020862_0_0_5"/>
<dbReference type="AlphaFoldDB" id="Q1QI86"/>
<dbReference type="STRING" id="323097.Nham_3329"/>
<keyword evidence="2" id="KW-1185">Reference proteome</keyword>
<gene>
    <name evidence="1" type="ordered locus">Nham_3329</name>
</gene>
<dbReference type="KEGG" id="nha:Nham_3329"/>
<organism evidence="1 2">
    <name type="scientific">Nitrobacter hamburgensis (strain DSM 10229 / NCIMB 13809 / X14)</name>
    <dbReference type="NCBI Taxonomy" id="323097"/>
    <lineage>
        <taxon>Bacteria</taxon>
        <taxon>Pseudomonadati</taxon>
        <taxon>Pseudomonadota</taxon>
        <taxon>Alphaproteobacteria</taxon>
        <taxon>Hyphomicrobiales</taxon>
        <taxon>Nitrobacteraceae</taxon>
        <taxon>Nitrobacter</taxon>
    </lineage>
</organism>
<evidence type="ECO:0000313" key="1">
    <source>
        <dbReference type="EMBL" id="ABE64061.1"/>
    </source>
</evidence>
<sequence length="765" mass="82941">MTKIARISDNQTVTLGDFDNLAKLPRAAQDALIASAINGGVSSCYFGADVTKTGTTQVTAASPWLLYKDGKLFGDDTGAAVLDLLPHMPTSGNRRIIAVLLQAQTVDDSTQPRDFVVDGSVYPPVMDPQGTATITWRHASVNIQIGDQAPSPVKPVVDLANTVVAWVTLSSTEVVLVEQSITNRINSLRVVDGRLVLVEEWRKTAEPAIEGLKTDVSKLLASGSQKLDRNMFGYVMEQLARLNEKTGMAEGYSYSKTDYFLDLTDSDTDHINYVANVEEGIRFAADNTDTKALSLLTPGDTLIQTSPAGVVLPKYDSKALLSVVGRDSEVALSNGGSQTINYTLKTISKTRIRYGNAFLVCTNAQWWQTGRYDSVEGVFYKDGVGYSVEFAEQHPSGAPNHSIKRLRQIFIDTYQEPYWDASVVAASYTGQVGGNTFMMPRSGWVTAVNLGFSRIDAGGGDIRLALCELFENGEPNYQKCLAATTIAHANLKVWPDLTTFLIEPTYLEGGKRYGWFVITAGNHWLAMVEGNKYAQGSFFVSTDGVWSQGNIALDACFEVLVADFITSRMVVNLNNWNLSGGITDIDLLTKQVVPMGTSITYEVQIGSAWVALAEVASGNSPLFGLPAALNARMVLNGTTDLMPAIKLNESHVTVSRPRTNGVHITEARTAPANVDEVHAILVLEHYIEANHDLSCTLLVGVDYATEVAATSVSDELLPDGSVRRTFVWTGLTPTTTWKRKTSFLTSSALSIFLVSSATDVSFPAL</sequence>
<protein>
    <submittedName>
        <fullName evidence="1">Uncharacterized protein</fullName>
    </submittedName>
</protein>
<dbReference type="eggNOG" id="COG2188">
    <property type="taxonomic scope" value="Bacteria"/>
</dbReference>
<name>Q1QI86_NITHX</name>
<dbReference type="OrthoDB" id="7784140at2"/>
<dbReference type="Proteomes" id="UP000001953">
    <property type="component" value="Chromosome"/>
</dbReference>